<dbReference type="Proteomes" id="UP000694846">
    <property type="component" value="Unplaced"/>
</dbReference>
<keyword evidence="11 12" id="KW-0407">Ion channel</keyword>
<keyword evidence="6" id="KW-1133">Transmembrane helix</keyword>
<comment type="subcellular location">
    <subcellularLocation>
        <location evidence="1">Membrane</location>
        <topology evidence="1">Multi-pass membrane protein</topology>
    </subcellularLocation>
</comment>
<dbReference type="InterPro" id="IPR001873">
    <property type="entry name" value="ENaC"/>
</dbReference>
<evidence type="ECO:0000256" key="5">
    <source>
        <dbReference type="ARBA" id="ARBA00022692"/>
    </source>
</evidence>
<evidence type="ECO:0000256" key="12">
    <source>
        <dbReference type="RuleBase" id="RU000679"/>
    </source>
</evidence>
<evidence type="ECO:0000313" key="14">
    <source>
        <dbReference type="RefSeq" id="XP_025419641.1"/>
    </source>
</evidence>
<keyword evidence="8 12" id="KW-0406">Ion transport</keyword>
<comment type="similarity">
    <text evidence="2 12">Belongs to the amiloride-sensitive sodium channel (TC 1.A.6) family.</text>
</comment>
<keyword evidence="5 12" id="KW-0812">Transmembrane</keyword>
<evidence type="ECO:0000256" key="10">
    <source>
        <dbReference type="ARBA" id="ARBA00023201"/>
    </source>
</evidence>
<dbReference type="AlphaFoldDB" id="A0A8B8GAJ8"/>
<dbReference type="Gene3D" id="2.60.470.10">
    <property type="entry name" value="Acid-sensing ion channels like domains"/>
    <property type="match status" value="1"/>
</dbReference>
<reference evidence="14" key="1">
    <citation type="submission" date="2025-08" db="UniProtKB">
        <authorList>
            <consortium name="RefSeq"/>
        </authorList>
    </citation>
    <scope>IDENTIFICATION</scope>
    <source>
        <tissue evidence="14">Whole body</tissue>
    </source>
</reference>
<evidence type="ECO:0000256" key="6">
    <source>
        <dbReference type="ARBA" id="ARBA00022989"/>
    </source>
</evidence>
<dbReference type="OrthoDB" id="5874059at2759"/>
<evidence type="ECO:0000256" key="2">
    <source>
        <dbReference type="ARBA" id="ARBA00007193"/>
    </source>
</evidence>
<keyword evidence="4 12" id="KW-0894">Sodium channel</keyword>
<dbReference type="GeneID" id="112689968"/>
<dbReference type="Pfam" id="PF00858">
    <property type="entry name" value="ASC"/>
    <property type="match status" value="1"/>
</dbReference>
<name>A0A8B8GAJ8_9HEMI</name>
<keyword evidence="7" id="KW-0915">Sodium</keyword>
<evidence type="ECO:0000256" key="3">
    <source>
        <dbReference type="ARBA" id="ARBA00022448"/>
    </source>
</evidence>
<evidence type="ECO:0000256" key="7">
    <source>
        <dbReference type="ARBA" id="ARBA00023053"/>
    </source>
</evidence>
<gene>
    <name evidence="14" type="primary">LOC112689968</name>
</gene>
<evidence type="ECO:0000313" key="13">
    <source>
        <dbReference type="Proteomes" id="UP000694846"/>
    </source>
</evidence>
<dbReference type="RefSeq" id="XP_025419641.1">
    <property type="nucleotide sequence ID" value="XM_025563856.1"/>
</dbReference>
<sequence>MLKEFADQSTIHGLHYVSNTKSHWIERVFWSLCCIMSWLGSVWLMMKSWESYRTNAISFVVETTSLEFQTTFPGVSVCETDNAANVQKLSTKIFGNNQDFNYDEIVREIAYFKGTSYYINEFCITGQYNCPTTNFSELAVSVRNPCDSVFLHCTWNNKRHFDCCKHFIRTETEIGICYTLTMANESPNSDDYINMYSNRSTGPSNLLIKLLSSSQVYIHSVVDVPYYNTISTDILPATLGIFKQHKFFYQ</sequence>
<evidence type="ECO:0000256" key="4">
    <source>
        <dbReference type="ARBA" id="ARBA00022461"/>
    </source>
</evidence>
<evidence type="ECO:0000256" key="11">
    <source>
        <dbReference type="ARBA" id="ARBA00023303"/>
    </source>
</evidence>
<keyword evidence="3 12" id="KW-0813">Transport</keyword>
<organism evidence="13 14">
    <name type="scientific">Sipha flava</name>
    <name type="common">yellow sugarcane aphid</name>
    <dbReference type="NCBI Taxonomy" id="143950"/>
    <lineage>
        <taxon>Eukaryota</taxon>
        <taxon>Metazoa</taxon>
        <taxon>Ecdysozoa</taxon>
        <taxon>Arthropoda</taxon>
        <taxon>Hexapoda</taxon>
        <taxon>Insecta</taxon>
        <taxon>Pterygota</taxon>
        <taxon>Neoptera</taxon>
        <taxon>Paraneoptera</taxon>
        <taxon>Hemiptera</taxon>
        <taxon>Sternorrhyncha</taxon>
        <taxon>Aphidomorpha</taxon>
        <taxon>Aphidoidea</taxon>
        <taxon>Aphididae</taxon>
        <taxon>Sipha</taxon>
    </lineage>
</organism>
<dbReference type="GO" id="GO:0016020">
    <property type="term" value="C:membrane"/>
    <property type="evidence" value="ECO:0007669"/>
    <property type="project" value="UniProtKB-SubCell"/>
</dbReference>
<evidence type="ECO:0000256" key="9">
    <source>
        <dbReference type="ARBA" id="ARBA00023136"/>
    </source>
</evidence>
<accession>A0A8B8GAJ8</accession>
<keyword evidence="13" id="KW-1185">Reference proteome</keyword>
<evidence type="ECO:0000256" key="1">
    <source>
        <dbReference type="ARBA" id="ARBA00004141"/>
    </source>
</evidence>
<proteinExistence type="inferred from homology"/>
<dbReference type="GO" id="GO:0005272">
    <property type="term" value="F:sodium channel activity"/>
    <property type="evidence" value="ECO:0007669"/>
    <property type="project" value="UniProtKB-KW"/>
</dbReference>
<evidence type="ECO:0000256" key="8">
    <source>
        <dbReference type="ARBA" id="ARBA00023065"/>
    </source>
</evidence>
<keyword evidence="10 12" id="KW-0739">Sodium transport</keyword>
<keyword evidence="9" id="KW-0472">Membrane</keyword>
<protein>
    <submittedName>
        <fullName evidence="14">Uncharacterized protein LOC112689968</fullName>
    </submittedName>
</protein>